<dbReference type="InterPro" id="IPR032675">
    <property type="entry name" value="LRR_dom_sf"/>
</dbReference>
<evidence type="ECO:0000313" key="3">
    <source>
        <dbReference type="Proteomes" id="UP000030663"/>
    </source>
</evidence>
<dbReference type="AlphaFoldDB" id="X0B7Q9"/>
<reference evidence="2 3" key="1">
    <citation type="submission" date="2011-11" db="EMBL/GenBank/DDBJ databases">
        <title>The Genome Sequence of Fusarium oxysporum PHW815.</title>
        <authorList>
            <consortium name="The Broad Institute Genome Sequencing Platform"/>
            <person name="Ma L.-J."/>
            <person name="Gale L.R."/>
            <person name="Schwartz D.C."/>
            <person name="Zhou S."/>
            <person name="Corby-Kistler H."/>
            <person name="Young S.K."/>
            <person name="Zeng Q."/>
            <person name="Gargeya S."/>
            <person name="Fitzgerald M."/>
            <person name="Haas B."/>
            <person name="Abouelleil A."/>
            <person name="Alvarado L."/>
            <person name="Arachchi H.M."/>
            <person name="Berlin A."/>
            <person name="Brown A."/>
            <person name="Chapman S.B."/>
            <person name="Chen Z."/>
            <person name="Dunbar C."/>
            <person name="Freedman E."/>
            <person name="Gearin G."/>
            <person name="Goldberg J."/>
            <person name="Griggs A."/>
            <person name="Gujja S."/>
            <person name="Heiman D."/>
            <person name="Howarth C."/>
            <person name="Larson L."/>
            <person name="Lui A."/>
            <person name="MacDonald P.J.P."/>
            <person name="Montmayeur A."/>
            <person name="Murphy C."/>
            <person name="Neiman D."/>
            <person name="Pearson M."/>
            <person name="Priest M."/>
            <person name="Roberts A."/>
            <person name="Saif S."/>
            <person name="Shea T."/>
            <person name="Shenoy N."/>
            <person name="Sisk P."/>
            <person name="Stolte C."/>
            <person name="Sykes S."/>
            <person name="Wortman J."/>
            <person name="Nusbaum C."/>
            <person name="Birren B."/>
        </authorList>
    </citation>
    <scope>NUCLEOTIDE SEQUENCE [LARGE SCALE GENOMIC DNA]</scope>
    <source>
        <strain evidence="2 3">54005</strain>
    </source>
</reference>
<dbReference type="SUPFAM" id="SSF56112">
    <property type="entry name" value="Protein kinase-like (PK-like)"/>
    <property type="match status" value="1"/>
</dbReference>
<gene>
    <name evidence="2" type="ORF">FOQG_17500</name>
</gene>
<dbReference type="InterPro" id="IPR000719">
    <property type="entry name" value="Prot_kinase_dom"/>
</dbReference>
<evidence type="ECO:0000259" key="1">
    <source>
        <dbReference type="PROSITE" id="PS50011"/>
    </source>
</evidence>
<dbReference type="Gene3D" id="3.80.10.10">
    <property type="entry name" value="Ribonuclease Inhibitor"/>
    <property type="match status" value="1"/>
</dbReference>
<dbReference type="PANTHER" id="PTHR38248:SF2">
    <property type="entry name" value="FUNK1 11"/>
    <property type="match status" value="1"/>
</dbReference>
<name>X0B7Q9_FUSOX</name>
<protein>
    <recommendedName>
        <fullName evidence="1">Protein kinase domain-containing protein</fullName>
    </recommendedName>
</protein>
<dbReference type="OrthoDB" id="1720422at2759"/>
<dbReference type="PROSITE" id="PS50011">
    <property type="entry name" value="PROTEIN_KINASE_DOM"/>
    <property type="match status" value="1"/>
</dbReference>
<keyword evidence="3" id="KW-1185">Reference proteome</keyword>
<evidence type="ECO:0000313" key="2">
    <source>
        <dbReference type="EMBL" id="EXK77796.1"/>
    </source>
</evidence>
<dbReference type="SUPFAM" id="SSF52047">
    <property type="entry name" value="RNI-like"/>
    <property type="match status" value="1"/>
</dbReference>
<dbReference type="HOGENOM" id="CLU_017138_0_0_1"/>
<proteinExistence type="predicted"/>
<dbReference type="InterPro" id="IPR040976">
    <property type="entry name" value="Pkinase_fungal"/>
</dbReference>
<dbReference type="InterPro" id="IPR011009">
    <property type="entry name" value="Kinase-like_dom_sf"/>
</dbReference>
<dbReference type="GO" id="GO:0005524">
    <property type="term" value="F:ATP binding"/>
    <property type="evidence" value="ECO:0007669"/>
    <property type="project" value="InterPro"/>
</dbReference>
<dbReference type="PANTHER" id="PTHR38248">
    <property type="entry name" value="FUNK1 6"/>
    <property type="match status" value="1"/>
</dbReference>
<dbReference type="Proteomes" id="UP000030663">
    <property type="component" value="Unassembled WGS sequence"/>
</dbReference>
<dbReference type="GO" id="GO:0004672">
    <property type="term" value="F:protein kinase activity"/>
    <property type="evidence" value="ECO:0007669"/>
    <property type="project" value="InterPro"/>
</dbReference>
<dbReference type="EMBL" id="JH658570">
    <property type="protein sequence ID" value="EXK77796.1"/>
    <property type="molecule type" value="Genomic_DNA"/>
</dbReference>
<dbReference type="Pfam" id="PF17667">
    <property type="entry name" value="Pkinase_fungal"/>
    <property type="match status" value="1"/>
</dbReference>
<dbReference type="Gene3D" id="1.10.510.10">
    <property type="entry name" value="Transferase(Phosphotransferase) domain 1"/>
    <property type="match status" value="1"/>
</dbReference>
<feature type="domain" description="Protein kinase" evidence="1">
    <location>
        <begin position="1"/>
        <end position="214"/>
    </location>
</feature>
<organism evidence="2 3">
    <name type="scientific">Fusarium oxysporum f. sp. raphani 54005</name>
    <dbReference type="NCBI Taxonomy" id="1089458"/>
    <lineage>
        <taxon>Eukaryota</taxon>
        <taxon>Fungi</taxon>
        <taxon>Dikarya</taxon>
        <taxon>Ascomycota</taxon>
        <taxon>Pezizomycotina</taxon>
        <taxon>Sordariomycetes</taxon>
        <taxon>Hypocreomycetidae</taxon>
        <taxon>Hypocreales</taxon>
        <taxon>Nectriaceae</taxon>
        <taxon>Fusarium</taxon>
        <taxon>Fusarium oxysporum species complex</taxon>
    </lineage>
</organism>
<sequence length="767" mass="87573">MPIYKATSRSALLAAFERCIEGHESLHRAGLLDRDISINNLMINEDDDNPSWPAFVIDLGLATKESREAASGAKGKTGTRAFMAIGTLLGEQHSFMHDLESFFWVLFWICIHYNGQGKATGPTEFESWNYETDNKLVRSKAGTIGDESIFLKIAEQSFSTYYQLLILCVNRLRRKVFPNGERWNTEDLDLYFRMRLVLQAARETEESSLPLLYLSPVSKYIKHLHFRNSLEGSWGVYQCPHFSGPRKADLVVYDLDDDDLYDLDDGDSKDDELDCLDGVDWGTHSRNFDYLSFASGIAVNGLSHRQLRSFSWDLGTCIPETILGPSGIITLRQDSVENISLTTDRRCFIDDDSTITWCPHSYNQGSTIHLDNFKNLKSFRWRGPRCEDIDTLSSAIKNNRTNLIKLELDFVGWDDQHGDWFPFTEQSNECRLLTQILGTPPHPPSPIFLKLQELSISFAPIGPAFASALDIRSLVSLKLHYCSGWTKFVEKVTESSITLKLKTFEICDYEFNDRSEEQKAITDLLGSFSGLEKLHIFLGHSWLTSWIPTRDFWASVLRHRATLKSCILDPLWGDRTEQIRSAFGEQQGSVRQQGASSPQRQNFILQQLLYYYEMKPRANVLNLLDVECLGLINEPTCLRRTLLPFAEKDCLRIIHIRTGDGMGSSWEWNWVWKDFVESEGRTKRWSGSYSGADLRALWPHVAVKCARYRLQDKFCAFVEWAFGAGGIASLRAIVVGDFSINCKDERTRFSICRNEDGIFTFLDGRDG</sequence>
<accession>X0B7Q9</accession>